<feature type="binding site" evidence="10">
    <location>
        <position position="181"/>
    </location>
    <ligand>
        <name>2-[(2R,5Z)-2-carboxy-4-methylthiazol-5(2H)-ylidene]ethyl phosphate</name>
        <dbReference type="ChEBI" id="CHEBI:62899"/>
    </ligand>
</feature>
<evidence type="ECO:0000256" key="5">
    <source>
        <dbReference type="ARBA" id="ARBA00022842"/>
    </source>
</evidence>
<keyword evidence="5 10" id="KW-0460">Magnesium</keyword>
<evidence type="ECO:0000313" key="16">
    <source>
        <dbReference type="Proteomes" id="UP000199052"/>
    </source>
</evidence>
<dbReference type="SUPFAM" id="SSF51391">
    <property type="entry name" value="Thiamin phosphate synthase"/>
    <property type="match status" value="1"/>
</dbReference>
<dbReference type="PANTHER" id="PTHR20857:SF15">
    <property type="entry name" value="THIAMINE-PHOSPHATE SYNTHASE"/>
    <property type="match status" value="1"/>
</dbReference>
<comment type="function">
    <text evidence="1 10">Condenses 4-methyl-5-(beta-hydroxyethyl)thiazole monophosphate (THZ-P) and 2-methyl-4-amino-5-hydroxymethyl pyrimidine pyrophosphate (HMP-PP) to form thiamine monophosphate (TMP).</text>
</comment>
<feature type="binding site" evidence="10">
    <location>
        <position position="79"/>
    </location>
    <ligand>
        <name>4-amino-2-methyl-5-(diphosphooxymethyl)pyrimidine</name>
        <dbReference type="ChEBI" id="CHEBI:57841"/>
    </ligand>
</feature>
<evidence type="ECO:0000313" key="15">
    <source>
        <dbReference type="EMBL" id="SFH49179.1"/>
    </source>
</evidence>
<evidence type="ECO:0000256" key="4">
    <source>
        <dbReference type="ARBA" id="ARBA00022723"/>
    </source>
</evidence>
<dbReference type="OrthoDB" id="3243336at2"/>
<organism evidence="15 16">
    <name type="scientific">Actinopolymorpha cephalotaxi</name>
    <dbReference type="NCBI Taxonomy" id="504797"/>
    <lineage>
        <taxon>Bacteria</taxon>
        <taxon>Bacillati</taxon>
        <taxon>Actinomycetota</taxon>
        <taxon>Actinomycetes</taxon>
        <taxon>Propionibacteriales</taxon>
        <taxon>Actinopolymorphaceae</taxon>
        <taxon>Actinopolymorpha</taxon>
    </lineage>
</organism>
<dbReference type="Proteomes" id="UP000199052">
    <property type="component" value="Unassembled WGS sequence"/>
</dbReference>
<reference evidence="14 17" key="2">
    <citation type="submission" date="2020-07" db="EMBL/GenBank/DDBJ databases">
        <title>Sequencing the genomes of 1000 actinobacteria strains.</title>
        <authorList>
            <person name="Klenk H.-P."/>
        </authorList>
    </citation>
    <scope>NUCLEOTIDE SEQUENCE [LARGE SCALE GENOMIC DNA]</scope>
    <source>
        <strain evidence="14 17">DSM 45117</strain>
    </source>
</reference>
<dbReference type="InterPro" id="IPR034291">
    <property type="entry name" value="TMP_synthase"/>
</dbReference>
<evidence type="ECO:0000256" key="8">
    <source>
        <dbReference type="ARBA" id="ARBA00047851"/>
    </source>
</evidence>
<dbReference type="Proteomes" id="UP000533017">
    <property type="component" value="Unassembled WGS sequence"/>
</dbReference>
<dbReference type="InterPro" id="IPR013785">
    <property type="entry name" value="Aldolase_TIM"/>
</dbReference>
<gene>
    <name evidence="10" type="primary">thiE</name>
    <name evidence="14" type="ORF">FHR37_000983</name>
    <name evidence="15" type="ORF">SAMN05421678_11943</name>
</gene>
<feature type="binding site" evidence="10">
    <location>
        <position position="80"/>
    </location>
    <ligand>
        <name>Mg(2+)</name>
        <dbReference type="ChEBI" id="CHEBI:18420"/>
    </ligand>
</feature>
<evidence type="ECO:0000256" key="3">
    <source>
        <dbReference type="ARBA" id="ARBA00022679"/>
    </source>
</evidence>
<evidence type="ECO:0000256" key="1">
    <source>
        <dbReference type="ARBA" id="ARBA00003814"/>
    </source>
</evidence>
<comment type="catalytic activity">
    <reaction evidence="7 10 11">
        <text>4-methyl-5-(2-phosphooxyethyl)-thiazole + 4-amino-2-methyl-5-(diphosphooxymethyl)pyrimidine + H(+) = thiamine phosphate + diphosphate</text>
        <dbReference type="Rhea" id="RHEA:22328"/>
        <dbReference type="ChEBI" id="CHEBI:15378"/>
        <dbReference type="ChEBI" id="CHEBI:33019"/>
        <dbReference type="ChEBI" id="CHEBI:37575"/>
        <dbReference type="ChEBI" id="CHEBI:57841"/>
        <dbReference type="ChEBI" id="CHEBI:58296"/>
        <dbReference type="EC" id="2.5.1.3"/>
    </reaction>
</comment>
<evidence type="ECO:0000313" key="17">
    <source>
        <dbReference type="Proteomes" id="UP000533017"/>
    </source>
</evidence>
<dbReference type="NCBIfam" id="TIGR00693">
    <property type="entry name" value="thiE"/>
    <property type="match status" value="1"/>
</dbReference>
<comment type="catalytic activity">
    <reaction evidence="8 10 11">
        <text>2-(2-carboxy-4-methylthiazol-5-yl)ethyl phosphate + 4-amino-2-methyl-5-(diphosphooxymethyl)pyrimidine + 2 H(+) = thiamine phosphate + CO2 + diphosphate</text>
        <dbReference type="Rhea" id="RHEA:47848"/>
        <dbReference type="ChEBI" id="CHEBI:15378"/>
        <dbReference type="ChEBI" id="CHEBI:16526"/>
        <dbReference type="ChEBI" id="CHEBI:33019"/>
        <dbReference type="ChEBI" id="CHEBI:37575"/>
        <dbReference type="ChEBI" id="CHEBI:57841"/>
        <dbReference type="ChEBI" id="CHEBI:62890"/>
        <dbReference type="EC" id="2.5.1.3"/>
    </reaction>
</comment>
<dbReference type="GO" id="GO:0005737">
    <property type="term" value="C:cytoplasm"/>
    <property type="evidence" value="ECO:0007669"/>
    <property type="project" value="TreeGrafter"/>
</dbReference>
<accession>A0A1I3AHL6</accession>
<evidence type="ECO:0000256" key="9">
    <source>
        <dbReference type="ARBA" id="ARBA00047883"/>
    </source>
</evidence>
<keyword evidence="3 10" id="KW-0808">Transferase</keyword>
<dbReference type="Pfam" id="PF02581">
    <property type="entry name" value="TMP-TENI"/>
    <property type="match status" value="1"/>
</dbReference>
<dbReference type="EC" id="2.5.1.3" evidence="10"/>
<dbReference type="GO" id="GO:0009228">
    <property type="term" value="P:thiamine biosynthetic process"/>
    <property type="evidence" value="ECO:0007669"/>
    <property type="project" value="UniProtKB-KW"/>
</dbReference>
<dbReference type="CDD" id="cd00564">
    <property type="entry name" value="TMP_TenI"/>
    <property type="match status" value="1"/>
</dbReference>
<dbReference type="HAMAP" id="MF_00097">
    <property type="entry name" value="TMP_synthase"/>
    <property type="match status" value="1"/>
</dbReference>
<comment type="caution">
    <text evidence="10">Lacks conserved residue(s) required for the propagation of feature annotation.</text>
</comment>
<comment type="pathway">
    <text evidence="2 10 12">Cofactor biosynthesis; thiamine diphosphate biosynthesis; thiamine phosphate from 4-amino-2-methyl-5-diphosphomethylpyrimidine and 4-methyl-5-(2-phosphoethyl)-thiazole: step 1/1.</text>
</comment>
<evidence type="ECO:0000256" key="10">
    <source>
        <dbReference type="HAMAP-Rule" id="MF_00097"/>
    </source>
</evidence>
<sequence length="222" mass="21972">MAPEPSGSRGRALDLSLYLVTDTALCGPRGVAATVRAAVAGGVSAVQLRDPGATTRDLLRAGAEVREALAGTGVPLFVNDRADVAHALGADGVHLGQSDLPPEHARELLGPDVWIGLSAHTSGHLDEALALPPGTVDYLGVGPVFAQTTKADAASPRGLGLLAELVAAAAAAGLPCVAIGGIGPDNADAVRATGVAGIAVVSAVCGRPDPAAAARALRTEVR</sequence>
<dbReference type="GO" id="GO:0009229">
    <property type="term" value="P:thiamine diphosphate biosynthetic process"/>
    <property type="evidence" value="ECO:0007669"/>
    <property type="project" value="UniProtKB-UniRule"/>
</dbReference>
<dbReference type="EMBL" id="JACBZA010000001">
    <property type="protein sequence ID" value="NYH82132.1"/>
    <property type="molecule type" value="Genomic_DNA"/>
</dbReference>
<feature type="binding site" evidence="10">
    <location>
        <position position="118"/>
    </location>
    <ligand>
        <name>4-amino-2-methyl-5-(diphosphooxymethyl)pyrimidine</name>
        <dbReference type="ChEBI" id="CHEBI:57841"/>
    </ligand>
</feature>
<evidence type="ECO:0000313" key="14">
    <source>
        <dbReference type="EMBL" id="NYH82132.1"/>
    </source>
</evidence>
<proteinExistence type="inferred from homology"/>
<evidence type="ECO:0000256" key="12">
    <source>
        <dbReference type="RuleBase" id="RU004253"/>
    </source>
</evidence>
<keyword evidence="17" id="KW-1185">Reference proteome</keyword>
<protein>
    <recommendedName>
        <fullName evidence="10">Thiamine-phosphate synthase</fullName>
        <shortName evidence="10">TP synthase</shortName>
        <shortName evidence="10">TPS</shortName>
        <ecNumber evidence="10">2.5.1.3</ecNumber>
    </recommendedName>
    <alternativeName>
        <fullName evidence="10">Thiamine-phosphate pyrophosphorylase</fullName>
        <shortName evidence="10">TMP pyrophosphorylase</shortName>
        <shortName evidence="10">TMP-PPase</shortName>
    </alternativeName>
</protein>
<dbReference type="AlphaFoldDB" id="A0A1I3AHL6"/>
<dbReference type="GO" id="GO:0000287">
    <property type="term" value="F:magnesium ion binding"/>
    <property type="evidence" value="ECO:0007669"/>
    <property type="project" value="UniProtKB-UniRule"/>
</dbReference>
<keyword evidence="6 10" id="KW-0784">Thiamine biosynthesis</keyword>
<dbReference type="RefSeq" id="WP_092888642.1">
    <property type="nucleotide sequence ID" value="NZ_FOOI01000019.1"/>
</dbReference>
<keyword evidence="4 10" id="KW-0479">Metal-binding</keyword>
<dbReference type="InterPro" id="IPR036206">
    <property type="entry name" value="ThiamineP_synth_sf"/>
</dbReference>
<feature type="binding site" evidence="10">
    <location>
        <position position="99"/>
    </location>
    <ligand>
        <name>Mg(2+)</name>
        <dbReference type="ChEBI" id="CHEBI:18420"/>
    </ligand>
</feature>
<comment type="catalytic activity">
    <reaction evidence="9 10 11">
        <text>2-[(2R,5Z)-2-carboxy-4-methylthiazol-5(2H)-ylidene]ethyl phosphate + 4-amino-2-methyl-5-(diphosphooxymethyl)pyrimidine + 2 H(+) = thiamine phosphate + CO2 + diphosphate</text>
        <dbReference type="Rhea" id="RHEA:47844"/>
        <dbReference type="ChEBI" id="CHEBI:15378"/>
        <dbReference type="ChEBI" id="CHEBI:16526"/>
        <dbReference type="ChEBI" id="CHEBI:33019"/>
        <dbReference type="ChEBI" id="CHEBI:37575"/>
        <dbReference type="ChEBI" id="CHEBI:57841"/>
        <dbReference type="ChEBI" id="CHEBI:62899"/>
        <dbReference type="EC" id="2.5.1.3"/>
    </reaction>
</comment>
<dbReference type="Gene3D" id="3.20.20.70">
    <property type="entry name" value="Aldolase class I"/>
    <property type="match status" value="1"/>
</dbReference>
<dbReference type="InterPro" id="IPR022998">
    <property type="entry name" value="ThiamineP_synth_TenI"/>
</dbReference>
<dbReference type="STRING" id="504797.SAMN05421678_11943"/>
<dbReference type="PANTHER" id="PTHR20857">
    <property type="entry name" value="THIAMINE-PHOSPHATE PYROPHOSPHORYLASE"/>
    <property type="match status" value="1"/>
</dbReference>
<name>A0A1I3AHL6_9ACTN</name>
<dbReference type="EMBL" id="FOOI01000019">
    <property type="protein sequence ID" value="SFH49179.1"/>
    <property type="molecule type" value="Genomic_DNA"/>
</dbReference>
<evidence type="ECO:0000259" key="13">
    <source>
        <dbReference type="Pfam" id="PF02581"/>
    </source>
</evidence>
<dbReference type="GO" id="GO:0004789">
    <property type="term" value="F:thiamine-phosphate diphosphorylase activity"/>
    <property type="evidence" value="ECO:0007669"/>
    <property type="project" value="UniProtKB-UniRule"/>
</dbReference>
<feature type="binding site" evidence="10">
    <location>
        <begin position="201"/>
        <end position="202"/>
    </location>
    <ligand>
        <name>2-[(2R,5Z)-2-carboxy-4-methylthiazol-5(2H)-ylidene]ethyl phosphate</name>
        <dbReference type="ChEBI" id="CHEBI:62899"/>
    </ligand>
</feature>
<reference evidence="15 16" key="1">
    <citation type="submission" date="2016-10" db="EMBL/GenBank/DDBJ databases">
        <authorList>
            <person name="de Groot N.N."/>
        </authorList>
    </citation>
    <scope>NUCLEOTIDE SEQUENCE [LARGE SCALE GENOMIC DNA]</scope>
    <source>
        <strain evidence="15 16">CPCC 202808</strain>
    </source>
</reference>
<evidence type="ECO:0000256" key="2">
    <source>
        <dbReference type="ARBA" id="ARBA00005165"/>
    </source>
</evidence>
<evidence type="ECO:0000256" key="11">
    <source>
        <dbReference type="RuleBase" id="RU003826"/>
    </source>
</evidence>
<feature type="domain" description="Thiamine phosphate synthase/TenI" evidence="13">
    <location>
        <begin position="17"/>
        <end position="204"/>
    </location>
</feature>
<comment type="cofactor">
    <cofactor evidence="10">
        <name>Mg(2+)</name>
        <dbReference type="ChEBI" id="CHEBI:18420"/>
    </cofactor>
    <text evidence="10">Binds 1 Mg(2+) ion per subunit.</text>
</comment>
<dbReference type="UniPathway" id="UPA00060">
    <property type="reaction ID" value="UER00141"/>
</dbReference>
<comment type="similarity">
    <text evidence="10 11">Belongs to the thiamine-phosphate synthase family.</text>
</comment>
<evidence type="ECO:0000256" key="6">
    <source>
        <dbReference type="ARBA" id="ARBA00022977"/>
    </source>
</evidence>
<evidence type="ECO:0000256" key="7">
    <source>
        <dbReference type="ARBA" id="ARBA00047334"/>
    </source>
</evidence>
<feature type="binding site" evidence="10">
    <location>
        <position position="150"/>
    </location>
    <ligand>
        <name>4-amino-2-methyl-5-(diphosphooxymethyl)pyrimidine</name>
        <dbReference type="ChEBI" id="CHEBI:57841"/>
    </ligand>
</feature>